<evidence type="ECO:0000256" key="1">
    <source>
        <dbReference type="SAM" id="SignalP"/>
    </source>
</evidence>
<name>A0A7W2M637_9FLAO</name>
<keyword evidence="1" id="KW-0732">Signal</keyword>
<reference evidence="3 4" key="1">
    <citation type="submission" date="2020-07" db="EMBL/GenBank/DDBJ databases">
        <title>Bacterium isolated from marine sediment.</title>
        <authorList>
            <person name="Shang D."/>
        </authorList>
    </citation>
    <scope>NUCLEOTIDE SEQUENCE [LARGE SCALE GENOMIC DNA]</scope>
    <source>
        <strain evidence="3 4">F6074</strain>
    </source>
</reference>
<protein>
    <submittedName>
        <fullName evidence="3">DUF4412 domain-containing protein</fullName>
    </submittedName>
</protein>
<accession>A0A7W2M637</accession>
<evidence type="ECO:0000259" key="2">
    <source>
        <dbReference type="Pfam" id="PF14371"/>
    </source>
</evidence>
<dbReference type="AlphaFoldDB" id="A0A7W2M637"/>
<sequence length="269" mass="31120">MKTLNYRMLLVCLFSLCFIPTSKAQFLKRLKKRVEQKVENAVIEKTANKAAEKASQSMDKMFEINPFGAGGEKADPSLIANNYDFTWKYSLKMSTAEGEVIFDYYLKPDAPYFGFTSAMMDNMFTVMDNEHNIMAVFMDSEGNNIGMAHKMPDLDMEEVNQETEQFTFETLPNKTINGYDCKGVKAINEEYEMIMYFTTEAEVSFDDIYKNTKTKVPDALKDYFNPDDKVLMIHMDMKNLKNKKENATMECIGLEEVKRSIKKSDYKFM</sequence>
<feature type="signal peptide" evidence="1">
    <location>
        <begin position="1"/>
        <end position="24"/>
    </location>
</feature>
<feature type="chain" id="PRO_5030927895" evidence="1">
    <location>
        <begin position="25"/>
        <end position="269"/>
    </location>
</feature>
<gene>
    <name evidence="3" type="ORF">H3Z82_10575</name>
</gene>
<dbReference type="Proteomes" id="UP000541857">
    <property type="component" value="Unassembled WGS sequence"/>
</dbReference>
<proteinExistence type="predicted"/>
<feature type="domain" description="DUF4412" evidence="2">
    <location>
        <begin position="89"/>
        <end position="197"/>
    </location>
</feature>
<evidence type="ECO:0000313" key="4">
    <source>
        <dbReference type="Proteomes" id="UP000541857"/>
    </source>
</evidence>
<comment type="caution">
    <text evidence="3">The sequence shown here is derived from an EMBL/GenBank/DDBJ whole genome shotgun (WGS) entry which is preliminary data.</text>
</comment>
<dbReference type="InterPro" id="IPR025524">
    <property type="entry name" value="DUF4412"/>
</dbReference>
<organism evidence="3 4">
    <name type="scientific">Gelidibacter maritimus</name>
    <dbReference type="NCBI Taxonomy" id="2761487"/>
    <lineage>
        <taxon>Bacteria</taxon>
        <taxon>Pseudomonadati</taxon>
        <taxon>Bacteroidota</taxon>
        <taxon>Flavobacteriia</taxon>
        <taxon>Flavobacteriales</taxon>
        <taxon>Flavobacteriaceae</taxon>
        <taxon>Gelidibacter</taxon>
    </lineage>
</organism>
<keyword evidence="4" id="KW-1185">Reference proteome</keyword>
<evidence type="ECO:0000313" key="3">
    <source>
        <dbReference type="EMBL" id="MBA6153171.1"/>
    </source>
</evidence>
<dbReference type="Pfam" id="PF14371">
    <property type="entry name" value="DUF4412"/>
    <property type="match status" value="1"/>
</dbReference>
<dbReference type="EMBL" id="JACGLT010000007">
    <property type="protein sequence ID" value="MBA6153171.1"/>
    <property type="molecule type" value="Genomic_DNA"/>
</dbReference>